<protein>
    <submittedName>
        <fullName evidence="3">Ferrous iron transport protein A</fullName>
    </submittedName>
</protein>
<gene>
    <name evidence="3" type="ORF">IAB19_03080</name>
</gene>
<dbReference type="InterPro" id="IPR008988">
    <property type="entry name" value="Transcriptional_repressor_C"/>
</dbReference>
<evidence type="ECO:0000259" key="2">
    <source>
        <dbReference type="SMART" id="SM00899"/>
    </source>
</evidence>
<dbReference type="PANTHER" id="PTHR42954:SF2">
    <property type="entry name" value="FE(2+) TRANSPORT PROTEIN A"/>
    <property type="match status" value="1"/>
</dbReference>
<dbReference type="Gene3D" id="2.30.30.90">
    <property type="match status" value="1"/>
</dbReference>
<reference evidence="3" key="1">
    <citation type="submission" date="2020-10" db="EMBL/GenBank/DDBJ databases">
        <authorList>
            <person name="Gilroy R."/>
        </authorList>
    </citation>
    <scope>NUCLEOTIDE SEQUENCE</scope>
    <source>
        <strain evidence="3">17213</strain>
    </source>
</reference>
<dbReference type="AlphaFoldDB" id="A0A9D9DAB9"/>
<proteinExistence type="predicted"/>
<keyword evidence="1" id="KW-0408">Iron</keyword>
<dbReference type="SMART" id="SM00899">
    <property type="entry name" value="FeoA"/>
    <property type="match status" value="1"/>
</dbReference>
<evidence type="ECO:0000313" key="4">
    <source>
        <dbReference type="Proteomes" id="UP000823631"/>
    </source>
</evidence>
<name>A0A9D9DAB9_9GAMM</name>
<dbReference type="Pfam" id="PF04023">
    <property type="entry name" value="FeoA"/>
    <property type="match status" value="1"/>
</dbReference>
<sequence>MKTLDLLENGQSAVVKAVHGENTSLRRRLLDMGITKGTEVSLVRTAPLGDPIELNLRGYSLTIRKSDAHLVEVL</sequence>
<accession>A0A9D9DAB9</accession>
<feature type="domain" description="Ferrous iron transporter FeoA-like" evidence="2">
    <location>
        <begin position="2"/>
        <end position="74"/>
    </location>
</feature>
<dbReference type="InterPro" id="IPR052713">
    <property type="entry name" value="FeoA"/>
</dbReference>
<reference evidence="3" key="2">
    <citation type="journal article" date="2021" name="PeerJ">
        <title>Extensive microbial diversity within the chicken gut microbiome revealed by metagenomics and culture.</title>
        <authorList>
            <person name="Gilroy R."/>
            <person name="Ravi A."/>
            <person name="Getino M."/>
            <person name="Pursley I."/>
            <person name="Horton D.L."/>
            <person name="Alikhan N.F."/>
            <person name="Baker D."/>
            <person name="Gharbi K."/>
            <person name="Hall N."/>
            <person name="Watson M."/>
            <person name="Adriaenssens E.M."/>
            <person name="Foster-Nyarko E."/>
            <person name="Jarju S."/>
            <person name="Secka A."/>
            <person name="Antonio M."/>
            <person name="Oren A."/>
            <person name="Chaudhuri R.R."/>
            <person name="La Ragione R."/>
            <person name="Hildebrand F."/>
            <person name="Pallen M.J."/>
        </authorList>
    </citation>
    <scope>NUCLEOTIDE SEQUENCE</scope>
    <source>
        <strain evidence="3">17213</strain>
    </source>
</reference>
<dbReference type="SUPFAM" id="SSF50037">
    <property type="entry name" value="C-terminal domain of transcriptional repressors"/>
    <property type="match status" value="1"/>
</dbReference>
<dbReference type="EMBL" id="JADINH010000060">
    <property type="protein sequence ID" value="MBO8415348.1"/>
    <property type="molecule type" value="Genomic_DNA"/>
</dbReference>
<dbReference type="GO" id="GO:0046914">
    <property type="term" value="F:transition metal ion binding"/>
    <property type="evidence" value="ECO:0007669"/>
    <property type="project" value="InterPro"/>
</dbReference>
<organism evidence="3 4">
    <name type="scientific">Candidatus Avisuccinivibrio stercorigallinarum</name>
    <dbReference type="NCBI Taxonomy" id="2840704"/>
    <lineage>
        <taxon>Bacteria</taxon>
        <taxon>Pseudomonadati</taxon>
        <taxon>Pseudomonadota</taxon>
        <taxon>Gammaproteobacteria</taxon>
        <taxon>Aeromonadales</taxon>
        <taxon>Succinivibrionaceae</taxon>
        <taxon>Succinivibrionaceae incertae sedis</taxon>
        <taxon>Candidatus Avisuccinivibrio</taxon>
    </lineage>
</organism>
<dbReference type="InterPro" id="IPR038157">
    <property type="entry name" value="FeoA_core_dom"/>
</dbReference>
<evidence type="ECO:0000256" key="1">
    <source>
        <dbReference type="ARBA" id="ARBA00023004"/>
    </source>
</evidence>
<dbReference type="InterPro" id="IPR007167">
    <property type="entry name" value="Fe-transptr_FeoA-like"/>
</dbReference>
<dbReference type="Proteomes" id="UP000823631">
    <property type="component" value="Unassembled WGS sequence"/>
</dbReference>
<comment type="caution">
    <text evidence="3">The sequence shown here is derived from an EMBL/GenBank/DDBJ whole genome shotgun (WGS) entry which is preliminary data.</text>
</comment>
<dbReference type="PANTHER" id="PTHR42954">
    <property type="entry name" value="FE(2+) TRANSPORT PROTEIN A"/>
    <property type="match status" value="1"/>
</dbReference>
<evidence type="ECO:0000313" key="3">
    <source>
        <dbReference type="EMBL" id="MBO8415348.1"/>
    </source>
</evidence>